<feature type="region of interest" description="Disordered" evidence="9">
    <location>
        <begin position="363"/>
        <end position="385"/>
    </location>
</feature>
<dbReference type="OrthoDB" id="47059at2759"/>
<dbReference type="Pfam" id="PF20663">
    <property type="entry name" value="COG4_N"/>
    <property type="match status" value="1"/>
</dbReference>
<evidence type="ECO:0000256" key="6">
    <source>
        <dbReference type="ARBA" id="ARBA00023034"/>
    </source>
</evidence>
<dbReference type="Gene3D" id="1.20.58.1970">
    <property type="match status" value="1"/>
</dbReference>
<dbReference type="Pfam" id="PF20662">
    <property type="entry name" value="COG4_C"/>
    <property type="match status" value="1"/>
</dbReference>
<evidence type="ECO:0000256" key="7">
    <source>
        <dbReference type="ARBA" id="ARBA00023136"/>
    </source>
</evidence>
<evidence type="ECO:0000256" key="4">
    <source>
        <dbReference type="ARBA" id="ARBA00022448"/>
    </source>
</evidence>
<feature type="domain" description="COG4 transport protein middle alpha-helical bundle" evidence="10">
    <location>
        <begin position="162"/>
        <end position="485"/>
    </location>
</feature>
<evidence type="ECO:0000259" key="10">
    <source>
        <dbReference type="SMART" id="SM00762"/>
    </source>
</evidence>
<reference evidence="11 12" key="1">
    <citation type="journal article" date="2019" name="Nat. Ecol. Evol.">
        <title>Megaphylogeny resolves global patterns of mushroom evolution.</title>
        <authorList>
            <person name="Varga T."/>
            <person name="Krizsan K."/>
            <person name="Foldi C."/>
            <person name="Dima B."/>
            <person name="Sanchez-Garcia M."/>
            <person name="Sanchez-Ramirez S."/>
            <person name="Szollosi G.J."/>
            <person name="Szarkandi J.G."/>
            <person name="Papp V."/>
            <person name="Albert L."/>
            <person name="Andreopoulos W."/>
            <person name="Angelini C."/>
            <person name="Antonin V."/>
            <person name="Barry K.W."/>
            <person name="Bougher N.L."/>
            <person name="Buchanan P."/>
            <person name="Buyck B."/>
            <person name="Bense V."/>
            <person name="Catcheside P."/>
            <person name="Chovatia M."/>
            <person name="Cooper J."/>
            <person name="Damon W."/>
            <person name="Desjardin D."/>
            <person name="Finy P."/>
            <person name="Geml J."/>
            <person name="Haridas S."/>
            <person name="Hughes K."/>
            <person name="Justo A."/>
            <person name="Karasinski D."/>
            <person name="Kautmanova I."/>
            <person name="Kiss B."/>
            <person name="Kocsube S."/>
            <person name="Kotiranta H."/>
            <person name="LaButti K.M."/>
            <person name="Lechner B.E."/>
            <person name="Liimatainen K."/>
            <person name="Lipzen A."/>
            <person name="Lukacs Z."/>
            <person name="Mihaltcheva S."/>
            <person name="Morgado L.N."/>
            <person name="Niskanen T."/>
            <person name="Noordeloos M.E."/>
            <person name="Ohm R.A."/>
            <person name="Ortiz-Santana B."/>
            <person name="Ovrebo C."/>
            <person name="Racz N."/>
            <person name="Riley R."/>
            <person name="Savchenko A."/>
            <person name="Shiryaev A."/>
            <person name="Soop K."/>
            <person name="Spirin V."/>
            <person name="Szebenyi C."/>
            <person name="Tomsovsky M."/>
            <person name="Tulloss R.E."/>
            <person name="Uehling J."/>
            <person name="Grigoriev I.V."/>
            <person name="Vagvolgyi C."/>
            <person name="Papp T."/>
            <person name="Martin F.M."/>
            <person name="Miettinen O."/>
            <person name="Hibbett D.S."/>
            <person name="Nagy L.G."/>
        </authorList>
    </citation>
    <scope>NUCLEOTIDE SEQUENCE [LARGE SCALE GENOMIC DNA]</scope>
    <source>
        <strain evidence="11 12">CBS 962.96</strain>
    </source>
</reference>
<keyword evidence="6" id="KW-0333">Golgi apparatus</keyword>
<dbReference type="Gene3D" id="1.10.287.1060">
    <property type="entry name" value="ESAT-6-like"/>
    <property type="match status" value="1"/>
</dbReference>
<dbReference type="AlphaFoldDB" id="A0A4S8MA89"/>
<evidence type="ECO:0000256" key="5">
    <source>
        <dbReference type="ARBA" id="ARBA00022927"/>
    </source>
</evidence>
<dbReference type="InterPro" id="IPR048680">
    <property type="entry name" value="COG4_N"/>
</dbReference>
<evidence type="ECO:0000313" key="12">
    <source>
        <dbReference type="Proteomes" id="UP000297245"/>
    </source>
</evidence>
<dbReference type="PANTHER" id="PTHR24016:SF0">
    <property type="entry name" value="CONSERVED OLIGOMERIC GOLGI COMPLEX SUBUNIT 4"/>
    <property type="match status" value="1"/>
</dbReference>
<dbReference type="GO" id="GO:0000139">
    <property type="term" value="C:Golgi membrane"/>
    <property type="evidence" value="ECO:0007669"/>
    <property type="project" value="UniProtKB-SubCell"/>
</dbReference>
<dbReference type="InterPro" id="IPR048684">
    <property type="entry name" value="COG4_C"/>
</dbReference>
<protein>
    <recommendedName>
        <fullName evidence="3">Conserved oligomeric Golgi complex subunit 4</fullName>
    </recommendedName>
    <alternativeName>
        <fullName evidence="8">Component of oligomeric Golgi complex 4</fullName>
    </alternativeName>
</protein>
<feature type="region of interest" description="Disordered" evidence="9">
    <location>
        <begin position="307"/>
        <end position="328"/>
    </location>
</feature>
<evidence type="ECO:0000256" key="1">
    <source>
        <dbReference type="ARBA" id="ARBA00004395"/>
    </source>
</evidence>
<accession>A0A4S8MA89</accession>
<organism evidence="11 12">
    <name type="scientific">Dendrothele bispora (strain CBS 962.96)</name>
    <dbReference type="NCBI Taxonomy" id="1314807"/>
    <lineage>
        <taxon>Eukaryota</taxon>
        <taxon>Fungi</taxon>
        <taxon>Dikarya</taxon>
        <taxon>Basidiomycota</taxon>
        <taxon>Agaricomycotina</taxon>
        <taxon>Agaricomycetes</taxon>
        <taxon>Agaricomycetidae</taxon>
        <taxon>Agaricales</taxon>
        <taxon>Agaricales incertae sedis</taxon>
        <taxon>Dendrothele</taxon>
    </lineage>
</organism>
<evidence type="ECO:0000256" key="9">
    <source>
        <dbReference type="SAM" id="MobiDB-lite"/>
    </source>
</evidence>
<evidence type="ECO:0000256" key="3">
    <source>
        <dbReference type="ARBA" id="ARBA00020975"/>
    </source>
</evidence>
<dbReference type="InterPro" id="IPR013167">
    <property type="entry name" value="COG4_M"/>
</dbReference>
<keyword evidence="12" id="KW-1185">Reference proteome</keyword>
<dbReference type="Pfam" id="PF08318">
    <property type="entry name" value="COG4_m"/>
    <property type="match status" value="1"/>
</dbReference>
<dbReference type="GO" id="GO:0015031">
    <property type="term" value="P:protein transport"/>
    <property type="evidence" value="ECO:0007669"/>
    <property type="project" value="UniProtKB-KW"/>
</dbReference>
<keyword evidence="4" id="KW-0813">Transport</keyword>
<evidence type="ECO:0000313" key="11">
    <source>
        <dbReference type="EMBL" id="THU99354.1"/>
    </source>
</evidence>
<proteinExistence type="inferred from homology"/>
<keyword evidence="7" id="KW-0472">Membrane</keyword>
<gene>
    <name evidence="11" type="ORF">K435DRAFT_659162</name>
</gene>
<sequence>MQDPRALTSLPQVLSSLAAYQSEEADISASLSNLLSARDPILSSLNRLQGLLPQLDELSAQANALSLKVAPTAKTAERVGGRVQSLDEEMRRIREASDRVTQVTELKSSLAALQSSMESQDWESATRHCARAMALPINVIAGPFAQAAVPTSESPLPPAQTLQSAREHLLQVFRTNFEQASRSRDSTATSRFFKLFPAIGWEKEGLELYASFVVDLVKVRSPVAIKTSSPAYYITALTSLFETIAMIVDQHQPVVEKYYGSGKMKPVVQHLLEECDRVVEDIFERWQEERSISRKLSEVLSSPIPSMTLAAGRKQNPGTTPDDDSIDPRDIDQLLIEMAGMSGRWSLFKNFLLDSLQVNNAPEDGEDITKSKENDSTPSMPPQEGLLFNSTASQKVFEDLLAKYYTPLEVWYVRVIIDKAHQLSKVDTTQAAVTTTTPDDVFYILKVVLLRLISTGSIATVDRLVDRLREVLEQDYSGVLKRKLDDVYRNAGNTSQLSREKTEKDNRIAFATILNDLDVSSSHLERLVKELGNSGSIHQYFVSSEQSVVKTHLSSLSILVNKFRSTLRVGIEQLFSQLIRPRMRTFITEVYKDVSYVLDDDSYANAEYQDLVRKRFIKIWEGLIEEYKDAFTDGNFRLLFGLILDTLLRPLEKFVMTFKFTELGAIRFDRDLRAIIGYLAAQTAFGDGREKFVRLQQMSTLLNLDNEEDVDEFYNGSGISWKLTLQEARAVTALRT</sequence>
<dbReference type="Proteomes" id="UP000297245">
    <property type="component" value="Unassembled WGS sequence"/>
</dbReference>
<evidence type="ECO:0000256" key="8">
    <source>
        <dbReference type="ARBA" id="ARBA00031340"/>
    </source>
</evidence>
<dbReference type="SMART" id="SM00762">
    <property type="entry name" value="Cog4"/>
    <property type="match status" value="1"/>
</dbReference>
<comment type="subcellular location">
    <subcellularLocation>
        <location evidence="1">Golgi apparatus membrane</location>
        <topology evidence="1">Peripheral membrane protein</topology>
    </subcellularLocation>
</comment>
<comment type="similarity">
    <text evidence="2">Belongs to the COG4 family.</text>
</comment>
<name>A0A4S8MA89_DENBC</name>
<evidence type="ECO:0000256" key="2">
    <source>
        <dbReference type="ARBA" id="ARBA00009215"/>
    </source>
</evidence>
<dbReference type="EMBL" id="ML179121">
    <property type="protein sequence ID" value="THU99354.1"/>
    <property type="molecule type" value="Genomic_DNA"/>
</dbReference>
<dbReference type="InterPro" id="IPR048682">
    <property type="entry name" value="COG4"/>
</dbReference>
<dbReference type="PANTHER" id="PTHR24016">
    <property type="entry name" value="CONSERVED OLIGOMERIC GOLGI COMPLEX SUBUNIT 4"/>
    <property type="match status" value="1"/>
</dbReference>
<keyword evidence="5" id="KW-0653">Protein transport</keyword>